<protein>
    <recommendedName>
        <fullName evidence="1">PORR domain-containing protein</fullName>
    </recommendedName>
</protein>
<evidence type="ECO:0000313" key="3">
    <source>
        <dbReference type="Proteomes" id="UP001418222"/>
    </source>
</evidence>
<dbReference type="InterPro" id="IPR045040">
    <property type="entry name" value="PORR_fam"/>
</dbReference>
<name>A0AAP0C054_9ASPA</name>
<dbReference type="Proteomes" id="UP001418222">
    <property type="component" value="Unassembled WGS sequence"/>
</dbReference>
<gene>
    <name evidence="2" type="ORF">KSP39_PZI001601</name>
</gene>
<keyword evidence="3" id="KW-1185">Reference proteome</keyword>
<dbReference type="GO" id="GO:0003723">
    <property type="term" value="F:RNA binding"/>
    <property type="evidence" value="ECO:0007669"/>
    <property type="project" value="InterPro"/>
</dbReference>
<comment type="caution">
    <text evidence="2">The sequence shown here is derived from an EMBL/GenBank/DDBJ whole genome shotgun (WGS) entry which is preliminary data.</text>
</comment>
<evidence type="ECO:0000259" key="1">
    <source>
        <dbReference type="Pfam" id="PF11955"/>
    </source>
</evidence>
<feature type="domain" description="PORR" evidence="1">
    <location>
        <begin position="3"/>
        <end position="93"/>
    </location>
</feature>
<dbReference type="PANTHER" id="PTHR31476:SF13">
    <property type="entry name" value="PROTEIN WHAT'S THIS FACTOR 9, MITOCHONDRIAL"/>
    <property type="match status" value="1"/>
</dbReference>
<accession>A0AAP0C054</accession>
<evidence type="ECO:0000313" key="2">
    <source>
        <dbReference type="EMBL" id="KAK8954327.1"/>
    </source>
</evidence>
<sequence>MGNNGPVAFSLFPSRGLRLKKKIESWLDDFQRLPYVSPYEDFSNLYPNSDVSEKQVAGVLHEPLSLFVDNSAERWRLLCFGKLLGLRQKFHKVSPSCVLPSSQEQGLLRSFQGDL</sequence>
<dbReference type="AlphaFoldDB" id="A0AAP0C054"/>
<reference evidence="2 3" key="1">
    <citation type="journal article" date="2022" name="Nat. Plants">
        <title>Genomes of leafy and leafless Platanthera orchids illuminate the evolution of mycoheterotrophy.</title>
        <authorList>
            <person name="Li M.H."/>
            <person name="Liu K.W."/>
            <person name="Li Z."/>
            <person name="Lu H.C."/>
            <person name="Ye Q.L."/>
            <person name="Zhang D."/>
            <person name="Wang J.Y."/>
            <person name="Li Y.F."/>
            <person name="Zhong Z.M."/>
            <person name="Liu X."/>
            <person name="Yu X."/>
            <person name="Liu D.K."/>
            <person name="Tu X.D."/>
            <person name="Liu B."/>
            <person name="Hao Y."/>
            <person name="Liao X.Y."/>
            <person name="Jiang Y.T."/>
            <person name="Sun W.H."/>
            <person name="Chen J."/>
            <person name="Chen Y.Q."/>
            <person name="Ai Y."/>
            <person name="Zhai J.W."/>
            <person name="Wu S.S."/>
            <person name="Zhou Z."/>
            <person name="Hsiao Y.Y."/>
            <person name="Wu W.L."/>
            <person name="Chen Y.Y."/>
            <person name="Lin Y.F."/>
            <person name="Hsu J.L."/>
            <person name="Li C.Y."/>
            <person name="Wang Z.W."/>
            <person name="Zhao X."/>
            <person name="Zhong W.Y."/>
            <person name="Ma X.K."/>
            <person name="Ma L."/>
            <person name="Huang J."/>
            <person name="Chen G.Z."/>
            <person name="Huang M.Z."/>
            <person name="Huang L."/>
            <person name="Peng D.H."/>
            <person name="Luo Y.B."/>
            <person name="Zou S.Q."/>
            <person name="Chen S.P."/>
            <person name="Lan S."/>
            <person name="Tsai W.C."/>
            <person name="Van de Peer Y."/>
            <person name="Liu Z.J."/>
        </authorList>
    </citation>
    <scope>NUCLEOTIDE SEQUENCE [LARGE SCALE GENOMIC DNA]</scope>
    <source>
        <strain evidence="2">Lor287</strain>
    </source>
</reference>
<dbReference type="Pfam" id="PF11955">
    <property type="entry name" value="PORR"/>
    <property type="match status" value="1"/>
</dbReference>
<dbReference type="PANTHER" id="PTHR31476">
    <property type="entry name" value="PROTEIN WHAT'S THIS FACTOR 1 HOMOLOG, CHLOROPLASTIC"/>
    <property type="match status" value="1"/>
</dbReference>
<dbReference type="EMBL" id="JBBWWQ010000002">
    <property type="protein sequence ID" value="KAK8954327.1"/>
    <property type="molecule type" value="Genomic_DNA"/>
</dbReference>
<dbReference type="InterPro" id="IPR021099">
    <property type="entry name" value="PORR_domain"/>
</dbReference>
<organism evidence="2 3">
    <name type="scientific">Platanthera zijinensis</name>
    <dbReference type="NCBI Taxonomy" id="2320716"/>
    <lineage>
        <taxon>Eukaryota</taxon>
        <taxon>Viridiplantae</taxon>
        <taxon>Streptophyta</taxon>
        <taxon>Embryophyta</taxon>
        <taxon>Tracheophyta</taxon>
        <taxon>Spermatophyta</taxon>
        <taxon>Magnoliopsida</taxon>
        <taxon>Liliopsida</taxon>
        <taxon>Asparagales</taxon>
        <taxon>Orchidaceae</taxon>
        <taxon>Orchidoideae</taxon>
        <taxon>Orchideae</taxon>
        <taxon>Orchidinae</taxon>
        <taxon>Platanthera</taxon>
    </lineage>
</organism>
<proteinExistence type="predicted"/>